<protein>
    <submittedName>
        <fullName evidence="1">Uncharacterized protein</fullName>
    </submittedName>
</protein>
<dbReference type="EMBL" id="QYBA01000208">
    <property type="protein sequence ID" value="TKY91373.1"/>
    <property type="molecule type" value="Genomic_DNA"/>
</dbReference>
<comment type="caution">
    <text evidence="1">The sequence shown here is derived from an EMBL/GenBank/DDBJ whole genome shotgun (WGS) entry which is preliminary data.</text>
</comment>
<dbReference type="Proteomes" id="UP000315423">
    <property type="component" value="Unassembled WGS sequence"/>
</dbReference>
<reference evidence="1" key="1">
    <citation type="submission" date="2018-09" db="EMBL/GenBank/DDBJ databases">
        <title>A genomic encyclopedia of anaerobic methanotrophic archaea.</title>
        <authorList>
            <person name="Skennerton C.T."/>
            <person name="Chadwick G.L."/>
            <person name="Laso-Perez R."/>
            <person name="Leu A.O."/>
            <person name="Speth D.R."/>
            <person name="Yu H."/>
            <person name="Morgan-Lang C."/>
            <person name="Hatzenpichler R."/>
            <person name="Goudeau D."/>
            <person name="Malmstrom R."/>
            <person name="Woyke T."/>
            <person name="Hallam S."/>
            <person name="Tyson G.W."/>
            <person name="Wegener G."/>
            <person name="Boetius A."/>
            <person name="Orphan V.J."/>
        </authorList>
    </citation>
    <scope>NUCLEOTIDE SEQUENCE</scope>
    <source>
        <strain evidence="1">CONS3730D10UFb2</strain>
    </source>
</reference>
<name>A0AC61S9M0_9EURY</name>
<gene>
    <name evidence="1" type="ORF">C5S46_06180</name>
</gene>
<evidence type="ECO:0000313" key="1">
    <source>
        <dbReference type="EMBL" id="TKY91373.1"/>
    </source>
</evidence>
<organism evidence="1 2">
    <name type="scientific">Candidatus Methanomarinus sp</name>
    <dbReference type="NCBI Taxonomy" id="3386244"/>
    <lineage>
        <taxon>Archaea</taxon>
        <taxon>Methanobacteriati</taxon>
        <taxon>Methanobacteriota</taxon>
        <taxon>Stenosarchaea group</taxon>
        <taxon>Methanomicrobia</taxon>
        <taxon>Methanosarcinales</taxon>
        <taxon>ANME-2 cluster</taxon>
        <taxon>Candidatus Methanocomedenaceae</taxon>
        <taxon>Candidatus Methanomarinus</taxon>
    </lineage>
</organism>
<accession>A0AC61S9M0</accession>
<evidence type="ECO:0000313" key="2">
    <source>
        <dbReference type="Proteomes" id="UP000315423"/>
    </source>
</evidence>
<proteinExistence type="predicted"/>
<sequence length="112" mass="12661">MSAEIDGVLPCFDFAHMHARGGVNNSYEEFCEILGAIEDHLGREGLDNMHIHISGIDYGPKGEKKHLVLEESDMDYHGLIKSWKEYNISGTVISESPNIEKDALLLQKLYRE</sequence>